<gene>
    <name evidence="1" type="ORF">AKO1_003579</name>
</gene>
<dbReference type="EMBL" id="JAOPGA020001077">
    <property type="protein sequence ID" value="KAL0484856.1"/>
    <property type="molecule type" value="Genomic_DNA"/>
</dbReference>
<evidence type="ECO:0000313" key="1">
    <source>
        <dbReference type="EMBL" id="KAL0484856.1"/>
    </source>
</evidence>
<organism evidence="1 2">
    <name type="scientific">Acrasis kona</name>
    <dbReference type="NCBI Taxonomy" id="1008807"/>
    <lineage>
        <taxon>Eukaryota</taxon>
        <taxon>Discoba</taxon>
        <taxon>Heterolobosea</taxon>
        <taxon>Tetramitia</taxon>
        <taxon>Eutetramitia</taxon>
        <taxon>Acrasidae</taxon>
        <taxon>Acrasis</taxon>
    </lineage>
</organism>
<evidence type="ECO:0000313" key="2">
    <source>
        <dbReference type="Proteomes" id="UP001431209"/>
    </source>
</evidence>
<comment type="caution">
    <text evidence="1">The sequence shown here is derived from an EMBL/GenBank/DDBJ whole genome shotgun (WGS) entry which is preliminary data.</text>
</comment>
<proteinExistence type="predicted"/>
<protein>
    <submittedName>
        <fullName evidence="1">Developmentally-regulated protein</fullName>
    </submittedName>
</protein>
<sequence length="54" mass="6225">MIGHINAGGYFACPFCKKKGMYLNNCVCYPPTENDDGVLRTEEHYRLAYRYIST</sequence>
<keyword evidence="2" id="KW-1185">Reference proteome</keyword>
<name>A0AAW2Z4X9_9EUKA</name>
<dbReference type="AlphaFoldDB" id="A0AAW2Z4X9"/>
<dbReference type="Proteomes" id="UP001431209">
    <property type="component" value="Unassembled WGS sequence"/>
</dbReference>
<accession>A0AAW2Z4X9</accession>
<reference evidence="1 2" key="1">
    <citation type="submission" date="2024-03" db="EMBL/GenBank/DDBJ databases">
        <title>The Acrasis kona genome and developmental transcriptomes reveal deep origins of eukaryotic multicellular pathways.</title>
        <authorList>
            <person name="Sheikh S."/>
            <person name="Fu C.-J."/>
            <person name="Brown M.W."/>
            <person name="Baldauf S.L."/>
        </authorList>
    </citation>
    <scope>NUCLEOTIDE SEQUENCE [LARGE SCALE GENOMIC DNA]</scope>
    <source>
        <strain evidence="1 2">ATCC MYA-3509</strain>
    </source>
</reference>